<name>A0ABP6T746_9ACTN</name>
<accession>A0ABP6T746</accession>
<dbReference type="PROSITE" id="PS00370">
    <property type="entry name" value="PEP_ENZYMES_PHOS_SITE"/>
    <property type="match status" value="1"/>
</dbReference>
<feature type="domain" description="Pyruvate phosphate dikinase AMP/ATP-binding" evidence="16">
    <location>
        <begin position="21"/>
        <end position="322"/>
    </location>
</feature>
<evidence type="ECO:0000256" key="5">
    <source>
        <dbReference type="ARBA" id="ARBA00011996"/>
    </source>
</evidence>
<dbReference type="InterPro" id="IPR036637">
    <property type="entry name" value="Phosphohistidine_dom_sf"/>
</dbReference>
<keyword evidence="11" id="KW-0067">ATP-binding</keyword>
<evidence type="ECO:0000256" key="2">
    <source>
        <dbReference type="ARBA" id="ARBA00002988"/>
    </source>
</evidence>
<dbReference type="Proteomes" id="UP001501676">
    <property type="component" value="Unassembled WGS sequence"/>
</dbReference>
<evidence type="ECO:0000256" key="4">
    <source>
        <dbReference type="ARBA" id="ARBA00007837"/>
    </source>
</evidence>
<keyword evidence="10" id="KW-0418">Kinase</keyword>
<dbReference type="SUPFAM" id="SSF52009">
    <property type="entry name" value="Phosphohistidine domain"/>
    <property type="match status" value="1"/>
</dbReference>
<feature type="domain" description="PEP-utilising enzyme mobile" evidence="15">
    <location>
        <begin position="366"/>
        <end position="435"/>
    </location>
</feature>
<comment type="catalytic activity">
    <reaction evidence="14">
        <text>pyruvate + ATP + H2O = phosphoenolpyruvate + AMP + phosphate + 2 H(+)</text>
        <dbReference type="Rhea" id="RHEA:11364"/>
        <dbReference type="ChEBI" id="CHEBI:15361"/>
        <dbReference type="ChEBI" id="CHEBI:15377"/>
        <dbReference type="ChEBI" id="CHEBI:15378"/>
        <dbReference type="ChEBI" id="CHEBI:30616"/>
        <dbReference type="ChEBI" id="CHEBI:43474"/>
        <dbReference type="ChEBI" id="CHEBI:58702"/>
        <dbReference type="ChEBI" id="CHEBI:456215"/>
        <dbReference type="EC" id="2.7.9.2"/>
    </reaction>
</comment>
<dbReference type="EC" id="2.7.9.2" evidence="5"/>
<dbReference type="InterPro" id="IPR002192">
    <property type="entry name" value="PPDK_AMP/ATP-bd"/>
</dbReference>
<dbReference type="Gene3D" id="3.30.1490.20">
    <property type="entry name" value="ATP-grasp fold, A domain"/>
    <property type="match status" value="1"/>
</dbReference>
<dbReference type="Gene3D" id="3.50.30.10">
    <property type="entry name" value="Phosphohistidine domain"/>
    <property type="match status" value="1"/>
</dbReference>
<keyword evidence="9" id="KW-0547">Nucleotide-binding</keyword>
<evidence type="ECO:0000256" key="14">
    <source>
        <dbReference type="ARBA" id="ARBA00047700"/>
    </source>
</evidence>
<dbReference type="Pfam" id="PF01326">
    <property type="entry name" value="PPDK_N"/>
    <property type="match status" value="1"/>
</dbReference>
<dbReference type="EMBL" id="BAAAYN010000047">
    <property type="protein sequence ID" value="GAA3394892.1"/>
    <property type="molecule type" value="Genomic_DNA"/>
</dbReference>
<evidence type="ECO:0000313" key="18">
    <source>
        <dbReference type="EMBL" id="GAA3394898.1"/>
    </source>
</evidence>
<dbReference type="InterPro" id="IPR008279">
    <property type="entry name" value="PEP-util_enz_mobile_dom"/>
</dbReference>
<organism evidence="18 19">
    <name type="scientific">Cryptosporangium minutisporangium</name>
    <dbReference type="NCBI Taxonomy" id="113569"/>
    <lineage>
        <taxon>Bacteria</taxon>
        <taxon>Bacillati</taxon>
        <taxon>Actinomycetota</taxon>
        <taxon>Actinomycetes</taxon>
        <taxon>Cryptosporangiales</taxon>
        <taxon>Cryptosporangiaceae</taxon>
        <taxon>Cryptosporangium</taxon>
    </lineage>
</organism>
<evidence type="ECO:0000256" key="10">
    <source>
        <dbReference type="ARBA" id="ARBA00022777"/>
    </source>
</evidence>
<dbReference type="Pfam" id="PF00391">
    <property type="entry name" value="PEP-utilizers"/>
    <property type="match status" value="1"/>
</dbReference>
<keyword evidence="19" id="KW-1185">Reference proteome</keyword>
<keyword evidence="12" id="KW-0460">Magnesium</keyword>
<keyword evidence="7" id="KW-0808">Transferase</keyword>
<comment type="cofactor">
    <cofactor evidence="1">
        <name>Mg(2+)</name>
        <dbReference type="ChEBI" id="CHEBI:18420"/>
    </cofactor>
</comment>
<dbReference type="PANTHER" id="PTHR43030:SF1">
    <property type="entry name" value="PHOSPHOENOLPYRUVATE SYNTHASE"/>
    <property type="match status" value="1"/>
</dbReference>
<evidence type="ECO:0000259" key="15">
    <source>
        <dbReference type="Pfam" id="PF00391"/>
    </source>
</evidence>
<evidence type="ECO:0000256" key="12">
    <source>
        <dbReference type="ARBA" id="ARBA00022842"/>
    </source>
</evidence>
<dbReference type="InterPro" id="IPR006319">
    <property type="entry name" value="PEP_synth"/>
</dbReference>
<evidence type="ECO:0000256" key="8">
    <source>
        <dbReference type="ARBA" id="ARBA00022723"/>
    </source>
</evidence>
<reference evidence="18" key="3">
    <citation type="submission" date="2023-12" db="EMBL/GenBank/DDBJ databases">
        <authorList>
            <person name="Sun Q."/>
            <person name="Inoue M."/>
        </authorList>
    </citation>
    <scope>NUCLEOTIDE SEQUENCE</scope>
    <source>
        <strain evidence="18">JCM 9458</strain>
    </source>
</reference>
<comment type="pathway">
    <text evidence="3">Carbohydrate biosynthesis; gluconeogenesis.</text>
</comment>
<evidence type="ECO:0000256" key="7">
    <source>
        <dbReference type="ARBA" id="ARBA00022679"/>
    </source>
</evidence>
<evidence type="ECO:0000256" key="9">
    <source>
        <dbReference type="ARBA" id="ARBA00022741"/>
    </source>
</evidence>
<comment type="function">
    <text evidence="2">Catalyzes the phosphorylation of pyruvate to phosphoenolpyruvate.</text>
</comment>
<evidence type="ECO:0000256" key="1">
    <source>
        <dbReference type="ARBA" id="ARBA00001946"/>
    </source>
</evidence>
<comment type="similarity">
    <text evidence="4">Belongs to the PEP-utilizing enzyme family.</text>
</comment>
<keyword evidence="8" id="KW-0479">Metal-binding</keyword>
<gene>
    <name evidence="17" type="ORF">GCM10020369_65960</name>
    <name evidence="18" type="ORF">GCM10020369_65990</name>
</gene>
<protein>
    <recommendedName>
        <fullName evidence="6">Phosphoenolpyruvate synthase</fullName>
        <ecNumber evidence="5">2.7.9.2</ecNumber>
    </recommendedName>
    <alternativeName>
        <fullName evidence="13">Pyruvate, water dikinase</fullName>
    </alternativeName>
</protein>
<reference evidence="19" key="2">
    <citation type="journal article" date="2019" name="Int. J. Syst. Evol. Microbiol.">
        <title>The Global Catalogue of Microorganisms (GCM) 10K type strain sequencing project: providing services to taxonomists for standard genome sequencing and annotation.</title>
        <authorList>
            <consortium name="The Broad Institute Genomics Platform"/>
            <consortium name="The Broad Institute Genome Sequencing Center for Infectious Disease"/>
            <person name="Wu L."/>
            <person name="Ma J."/>
        </authorList>
    </citation>
    <scope>NUCLEOTIDE SEQUENCE [LARGE SCALE GENOMIC DNA]</scope>
    <source>
        <strain evidence="19">JCM 9458</strain>
    </source>
</reference>
<dbReference type="SUPFAM" id="SSF56059">
    <property type="entry name" value="Glutathione synthetase ATP-binding domain-like"/>
    <property type="match status" value="1"/>
</dbReference>
<dbReference type="RefSeq" id="WP_345732176.1">
    <property type="nucleotide sequence ID" value="NZ_BAAAYN010000047.1"/>
</dbReference>
<dbReference type="Gene3D" id="3.30.470.20">
    <property type="entry name" value="ATP-grasp fold, B domain"/>
    <property type="match status" value="1"/>
</dbReference>
<evidence type="ECO:0000256" key="11">
    <source>
        <dbReference type="ARBA" id="ARBA00022840"/>
    </source>
</evidence>
<dbReference type="PANTHER" id="PTHR43030">
    <property type="entry name" value="PHOSPHOENOLPYRUVATE SYNTHASE"/>
    <property type="match status" value="1"/>
</dbReference>
<dbReference type="InterPro" id="IPR018274">
    <property type="entry name" value="PEP_util_AS"/>
</dbReference>
<evidence type="ECO:0000313" key="19">
    <source>
        <dbReference type="Proteomes" id="UP001501676"/>
    </source>
</evidence>
<proteinExistence type="inferred from homology"/>
<comment type="caution">
    <text evidence="18">The sequence shown here is derived from an EMBL/GenBank/DDBJ whole genome shotgun (WGS) entry which is preliminary data.</text>
</comment>
<sequence>MLDTSATVLWFDDLSAADTAIAGGKGANLGELTRAGLPVPPGFVLSATAYLQAMDAAGLREELAARVVATRTEDPSALAALADELGQKIAAAPLPAGMNQAILAAYHRLGDDVSVAVRSSMTAEDPAGISFAGMNETYTNVRGDEQLLSKLRECWASLYRPRVIAYRAAQGLTEEPAIAVVVQRMVRSERSGVMFSADPASNDTAHVVIEGALGLGEVVVSGQVIPDTYVVRKTGPTLLQATIGYQSHEIVTGPDGADQRVELTPAEAARRVLSDAEAVDLARLAIRVEQHYGSAQDMEWAIENGCTYLVQTRPLTTLHEPVAATAAPSDGPHGRRLLSGLASAPGRISGVVRILRSPVDADRFAAGEILVAAMTSPDWMAILRKAAALVTDGGGLTCHAAVVSRELRIPGIVGTRTATTTLRDGQLVTVDGRLGAVFDGPVDAVAEPGA</sequence>
<reference evidence="18" key="1">
    <citation type="journal article" date="2014" name="Int. J. Syst. Evol. Microbiol.">
        <title>Complete genome of a new Firmicutes species belonging to the dominant human colonic microbiota ('Ruminococcus bicirculans') reveals two chromosomes and a selective capacity to utilize plant glucans.</title>
        <authorList>
            <consortium name="NISC Comparative Sequencing Program"/>
            <person name="Wegmann U."/>
            <person name="Louis P."/>
            <person name="Goesmann A."/>
            <person name="Henrissat B."/>
            <person name="Duncan S.H."/>
            <person name="Flint H.J."/>
        </authorList>
    </citation>
    <scope>NUCLEOTIDE SEQUENCE</scope>
    <source>
        <strain evidence="18">JCM 9458</strain>
    </source>
</reference>
<evidence type="ECO:0000256" key="3">
    <source>
        <dbReference type="ARBA" id="ARBA00004742"/>
    </source>
</evidence>
<evidence type="ECO:0000256" key="6">
    <source>
        <dbReference type="ARBA" id="ARBA00021623"/>
    </source>
</evidence>
<evidence type="ECO:0000313" key="17">
    <source>
        <dbReference type="EMBL" id="GAA3394892.1"/>
    </source>
</evidence>
<dbReference type="EMBL" id="BAAAYN010000047">
    <property type="protein sequence ID" value="GAA3394898.1"/>
    <property type="molecule type" value="Genomic_DNA"/>
</dbReference>
<dbReference type="InterPro" id="IPR013815">
    <property type="entry name" value="ATP_grasp_subdomain_1"/>
</dbReference>
<evidence type="ECO:0000259" key="16">
    <source>
        <dbReference type="Pfam" id="PF01326"/>
    </source>
</evidence>
<evidence type="ECO:0000256" key="13">
    <source>
        <dbReference type="ARBA" id="ARBA00033470"/>
    </source>
</evidence>